<protein>
    <recommendedName>
        <fullName evidence="4">HTH luxR-type domain-containing protein</fullName>
    </recommendedName>
</protein>
<keyword evidence="2" id="KW-0238">DNA-binding</keyword>
<dbReference type="InterPro" id="IPR016032">
    <property type="entry name" value="Sig_transdc_resp-reg_C-effctor"/>
</dbReference>
<evidence type="ECO:0000313" key="6">
    <source>
        <dbReference type="Proteomes" id="UP000502677"/>
    </source>
</evidence>
<dbReference type="AlphaFoldDB" id="A0A6G7XHA3"/>
<evidence type="ECO:0000256" key="2">
    <source>
        <dbReference type="ARBA" id="ARBA00023125"/>
    </source>
</evidence>
<reference evidence="5 6" key="1">
    <citation type="submission" date="2020-03" db="EMBL/GenBank/DDBJ databases">
        <title>Leucobacter sp. nov., isolated from beetles.</title>
        <authorList>
            <person name="Hyun D.-W."/>
            <person name="Bae J.-W."/>
        </authorList>
    </citation>
    <scope>NUCLEOTIDE SEQUENCE [LARGE SCALE GENOMIC DNA]</scope>
    <source>
        <strain evidence="5 6">HDW9C</strain>
    </source>
</reference>
<feature type="domain" description="HTH luxR-type" evidence="4">
    <location>
        <begin position="595"/>
        <end position="658"/>
    </location>
</feature>
<dbReference type="Gene3D" id="1.10.10.10">
    <property type="entry name" value="Winged helix-like DNA-binding domain superfamily/Winged helix DNA-binding domain"/>
    <property type="match status" value="1"/>
</dbReference>
<dbReference type="CDD" id="cd06170">
    <property type="entry name" value="LuxR_C_like"/>
    <property type="match status" value="1"/>
</dbReference>
<dbReference type="Proteomes" id="UP000502677">
    <property type="component" value="Chromosome"/>
</dbReference>
<sequence length="665" mass="73855">MKRGEEWRLNGDLFNPQLAGYIETYLSAKPSHLREPLEVLSLFQHVKLSEFGTRYSADIVQQLEQEKLVISEESDGSQFLEASPPVVANHLRSTISSERAREILSWFADTLEDADGESLDHAIDESSIELEGSAWPRSHAVLRRSRLLDVALAEKMRMKWRSDYESEKREWTANPSLETGLPLLRKLVVWENAPGETEELLARLSRVTGTSAAAAEAASLQLEIQSTRNGPERLDELALELADRFPQYAYAFEGQSIFLASMFSSAEEVAQISDSLMPASDGGSGVVEAFREAIAGMEDPDALESLLPIKATKRLAPFLRQSLRTRYLTVNLGMLAQGRIVEMTGSVLDQLEEALAAEDYRLIVQHSYFAALGLYLMGQFENAALVSDAVFASEPPISVQRYYYAALLLLNALISYRSGSGLVALRFIDHFTSLQIRDSAIPGATAEIGVAIQALQRRDTETAIEALGVGLGRCLANGWVLAAFYLSVVATQLGIGAPLRERVDSLGLRAQLTPRLMALLDMCLSFHDSEPRATEKLAELFLGWDDPYFAAVCLESATQRWLLRSDFENAALTEARRNRLALGPISSPVDWVDQPLGVEFVLTPREEELALHATLGTQEIARKFSLSPRTVENHLHRAMKKLNITDRRELRNRMIALRAHKSGTP</sequence>
<dbReference type="PANTHER" id="PTHR44688">
    <property type="entry name" value="DNA-BINDING TRANSCRIPTIONAL ACTIVATOR DEVR_DOSR"/>
    <property type="match status" value="1"/>
</dbReference>
<dbReference type="SUPFAM" id="SSF46894">
    <property type="entry name" value="C-terminal effector domain of the bipartite response regulators"/>
    <property type="match status" value="1"/>
</dbReference>
<evidence type="ECO:0000256" key="3">
    <source>
        <dbReference type="ARBA" id="ARBA00023163"/>
    </source>
</evidence>
<keyword evidence="1" id="KW-0805">Transcription regulation</keyword>
<dbReference type="InterPro" id="IPR000792">
    <property type="entry name" value="Tscrpt_reg_LuxR_C"/>
</dbReference>
<dbReference type="InterPro" id="IPR036388">
    <property type="entry name" value="WH-like_DNA-bd_sf"/>
</dbReference>
<proteinExistence type="predicted"/>
<dbReference type="PROSITE" id="PS50043">
    <property type="entry name" value="HTH_LUXR_2"/>
    <property type="match status" value="1"/>
</dbReference>
<dbReference type="GO" id="GO:0003677">
    <property type="term" value="F:DNA binding"/>
    <property type="evidence" value="ECO:0007669"/>
    <property type="project" value="UniProtKB-KW"/>
</dbReference>
<accession>A0A6G7XHA3</accession>
<dbReference type="SMART" id="SM00421">
    <property type="entry name" value="HTH_LUXR"/>
    <property type="match status" value="1"/>
</dbReference>
<dbReference type="Pfam" id="PF00196">
    <property type="entry name" value="GerE"/>
    <property type="match status" value="1"/>
</dbReference>
<dbReference type="PANTHER" id="PTHR44688:SF16">
    <property type="entry name" value="DNA-BINDING TRANSCRIPTIONAL ACTIVATOR DEVR_DOSR"/>
    <property type="match status" value="1"/>
</dbReference>
<evidence type="ECO:0000256" key="1">
    <source>
        <dbReference type="ARBA" id="ARBA00023015"/>
    </source>
</evidence>
<name>A0A6G7XHA3_9MICO</name>
<organism evidence="5 6">
    <name type="scientific">Leucobacter viscericola</name>
    <dbReference type="NCBI Taxonomy" id="2714935"/>
    <lineage>
        <taxon>Bacteria</taxon>
        <taxon>Bacillati</taxon>
        <taxon>Actinomycetota</taxon>
        <taxon>Actinomycetes</taxon>
        <taxon>Micrococcales</taxon>
        <taxon>Microbacteriaceae</taxon>
        <taxon>Leucobacter</taxon>
    </lineage>
</organism>
<dbReference type="EMBL" id="CP049863">
    <property type="protein sequence ID" value="QIK63892.1"/>
    <property type="molecule type" value="Genomic_DNA"/>
</dbReference>
<gene>
    <name evidence="5" type="ORF">G7068_12315</name>
</gene>
<keyword evidence="6" id="KW-1185">Reference proteome</keyword>
<dbReference type="KEGG" id="lvi:G7068_12315"/>
<keyword evidence="3" id="KW-0804">Transcription</keyword>
<dbReference type="GO" id="GO:0006355">
    <property type="term" value="P:regulation of DNA-templated transcription"/>
    <property type="evidence" value="ECO:0007669"/>
    <property type="project" value="InterPro"/>
</dbReference>
<dbReference type="RefSeq" id="WP_166292232.1">
    <property type="nucleotide sequence ID" value="NZ_CP049863.1"/>
</dbReference>
<evidence type="ECO:0000313" key="5">
    <source>
        <dbReference type="EMBL" id="QIK63892.1"/>
    </source>
</evidence>
<evidence type="ECO:0000259" key="4">
    <source>
        <dbReference type="PROSITE" id="PS50043"/>
    </source>
</evidence>